<organism evidence="2 3">
    <name type="scientific">Rothia nasimurium</name>
    <dbReference type="NCBI Taxonomy" id="85336"/>
    <lineage>
        <taxon>Bacteria</taxon>
        <taxon>Bacillati</taxon>
        <taxon>Actinomycetota</taxon>
        <taxon>Actinomycetes</taxon>
        <taxon>Micrococcales</taxon>
        <taxon>Micrococcaceae</taxon>
        <taxon>Rothia</taxon>
    </lineage>
</organism>
<protein>
    <recommendedName>
        <fullName evidence="4">Helix-turn-helix domain-containing protein</fullName>
    </recommendedName>
</protein>
<dbReference type="RefSeq" id="WP_135011567.1">
    <property type="nucleotide sequence ID" value="NZ_JADGLK010000008.1"/>
</dbReference>
<reference evidence="2 3" key="1">
    <citation type="submission" date="2019-03" db="EMBL/GenBank/DDBJ databases">
        <title>Diversity of the mouse oral microbiome.</title>
        <authorList>
            <person name="Joseph S."/>
            <person name="Aduse-Opoku J."/>
            <person name="Curtis M."/>
            <person name="Wade W."/>
            <person name="Hashim A."/>
        </authorList>
    </citation>
    <scope>NUCLEOTIDE SEQUENCE [LARGE SCALE GENOMIC DNA]</scope>
    <source>
        <strain evidence="3">irhom_31</strain>
    </source>
</reference>
<comment type="caution">
    <text evidence="2">The sequence shown here is derived from an EMBL/GenBank/DDBJ whole genome shotgun (WGS) entry which is preliminary data.</text>
</comment>
<feature type="region of interest" description="Disordered" evidence="1">
    <location>
        <begin position="1"/>
        <end position="22"/>
    </location>
</feature>
<evidence type="ECO:0008006" key="4">
    <source>
        <dbReference type="Google" id="ProtNLM"/>
    </source>
</evidence>
<evidence type="ECO:0000256" key="1">
    <source>
        <dbReference type="SAM" id="MobiDB-lite"/>
    </source>
</evidence>
<dbReference type="AlphaFoldDB" id="A0A4Y9F6G9"/>
<proteinExistence type="predicted"/>
<sequence>MSSEAKNWSKTHSFGGASKKGAGSRKDLLRFLAEEADRQGIVVDAGIDWLEHETEISTKTIKRILHEFEQLDLIHRERQPHSSFEGQMVDVIVLHLWERGNKLPWKTVKQLKREKQLSRSRWGAPYEAPENASNVVSNPVDNSPAGSYPQVDMMSRFPAPVDNTPEKGHHVRFNGHGVQHKGGQGVQQRTSCPPKPSKNGHDVQKPKSAFKGTRVRTSLIDSLSVSQSLNASRPVDNFSTDRPTTYAEENSSIVRGVKLSALRSMLEAKLNISLTHISDAELGRMVIVVFSRATAPVRSPLAFAITAISTEIQELHSLAISLLEAETAQSKPKGFCYTHTREFTGTCPLCAKEASGQLKIQESESAVDGQAGAAFRDQIRARRQAKQNTLAAS</sequence>
<feature type="region of interest" description="Disordered" evidence="1">
    <location>
        <begin position="173"/>
        <end position="211"/>
    </location>
</feature>
<dbReference type="OrthoDB" id="4878574at2"/>
<name>A0A4Y9F6G9_9MICC</name>
<dbReference type="Proteomes" id="UP000297951">
    <property type="component" value="Unassembled WGS sequence"/>
</dbReference>
<evidence type="ECO:0000313" key="3">
    <source>
        <dbReference type="Proteomes" id="UP000297951"/>
    </source>
</evidence>
<feature type="compositionally biased region" description="Polar residues" evidence="1">
    <location>
        <begin position="1"/>
        <end position="12"/>
    </location>
</feature>
<dbReference type="EMBL" id="SPQC01000008">
    <property type="protein sequence ID" value="TFU23378.1"/>
    <property type="molecule type" value="Genomic_DNA"/>
</dbReference>
<gene>
    <name evidence="2" type="ORF">E4U03_03290</name>
</gene>
<accession>A0A4Y9F6G9</accession>
<evidence type="ECO:0000313" key="2">
    <source>
        <dbReference type="EMBL" id="TFU23378.1"/>
    </source>
</evidence>